<organism evidence="7 8">
    <name type="scientific">Azospirillum melinis</name>
    <dbReference type="NCBI Taxonomy" id="328839"/>
    <lineage>
        <taxon>Bacteria</taxon>
        <taxon>Pseudomonadati</taxon>
        <taxon>Pseudomonadota</taxon>
        <taxon>Alphaproteobacteria</taxon>
        <taxon>Rhodospirillales</taxon>
        <taxon>Azospirillaceae</taxon>
        <taxon>Azospirillum</taxon>
    </lineage>
</organism>
<dbReference type="Pfam" id="PF01070">
    <property type="entry name" value="FMN_dh"/>
    <property type="match status" value="1"/>
</dbReference>
<dbReference type="PIRSF" id="PIRSF000138">
    <property type="entry name" value="Al-hdrx_acd_dh"/>
    <property type="match status" value="1"/>
</dbReference>
<comment type="cofactor">
    <cofactor evidence="1">
        <name>FMN</name>
        <dbReference type="ChEBI" id="CHEBI:58210"/>
    </cofactor>
</comment>
<name>A0ABX2KJY0_9PROT</name>
<dbReference type="Proteomes" id="UP000605086">
    <property type="component" value="Unassembled WGS sequence"/>
</dbReference>
<dbReference type="PANTHER" id="PTHR10578">
    <property type="entry name" value="S -2-HYDROXY-ACID OXIDASE-RELATED"/>
    <property type="match status" value="1"/>
</dbReference>
<keyword evidence="3" id="KW-0288">FMN</keyword>
<evidence type="ECO:0000256" key="3">
    <source>
        <dbReference type="ARBA" id="ARBA00022643"/>
    </source>
</evidence>
<proteinExistence type="inferred from homology"/>
<evidence type="ECO:0000256" key="4">
    <source>
        <dbReference type="ARBA" id="ARBA00023002"/>
    </source>
</evidence>
<evidence type="ECO:0000256" key="1">
    <source>
        <dbReference type="ARBA" id="ARBA00001917"/>
    </source>
</evidence>
<keyword evidence="8" id="KW-1185">Reference proteome</keyword>
<keyword evidence="4" id="KW-0560">Oxidoreductase</keyword>
<dbReference type="SUPFAM" id="SSF51395">
    <property type="entry name" value="FMN-linked oxidoreductases"/>
    <property type="match status" value="1"/>
</dbReference>
<evidence type="ECO:0000256" key="2">
    <source>
        <dbReference type="ARBA" id="ARBA00022630"/>
    </source>
</evidence>
<dbReference type="InterPro" id="IPR012133">
    <property type="entry name" value="Alpha-hydoxy_acid_DH_FMN"/>
</dbReference>
<sequence>MTRSADPQSIADYREAARRRLPRMIFDFYDGGADSENTLAYNRAALDARRLLGSAPVDVGRRSQKTTLFGRTFEMPLIIGPTGLAAAAWPKGDAALARAAGRAGIPFVMSTAGTCTQEEVAAAGDGAKWMQLYLFRNREFSARIVDKADELGFEAIEVTVDNAVAGKRLRDARNGFTLPFRWTPANLAGLARHPGWSLQMARAGAPRLEVMAAGLGLERTDTIAELMQSQLDPSVCWDDIARLRDRWRKPLIVKGVLDPAHVARALAIGVDGLVISNHGGRQLDGAVAPIDTLPDFVAEARGRLTLLIDSGFRSGCDIARALALGADAVQIGRATLYALAAGGEAAVFHALGLLKAELDVVQALTGAAAIADFHPGMIRSPAPHSALARRDPGSLLQPSASLALQA</sequence>
<dbReference type="Gene3D" id="3.20.20.70">
    <property type="entry name" value="Aldolase class I"/>
    <property type="match status" value="1"/>
</dbReference>
<dbReference type="PROSITE" id="PS51349">
    <property type="entry name" value="FMN_HYDROXY_ACID_DH_2"/>
    <property type="match status" value="1"/>
</dbReference>
<dbReference type="PANTHER" id="PTHR10578:SF107">
    <property type="entry name" value="2-HYDROXYACID OXIDASE 1"/>
    <property type="match status" value="1"/>
</dbReference>
<dbReference type="InterPro" id="IPR037396">
    <property type="entry name" value="FMN_HAD"/>
</dbReference>
<dbReference type="PROSITE" id="PS00557">
    <property type="entry name" value="FMN_HYDROXY_ACID_DH_1"/>
    <property type="match status" value="1"/>
</dbReference>
<dbReference type="InterPro" id="IPR008259">
    <property type="entry name" value="FMN_hydac_DH_AS"/>
</dbReference>
<evidence type="ECO:0000259" key="6">
    <source>
        <dbReference type="PROSITE" id="PS51349"/>
    </source>
</evidence>
<dbReference type="EMBL" id="WHOS01000063">
    <property type="protein sequence ID" value="NUB03424.1"/>
    <property type="molecule type" value="Genomic_DNA"/>
</dbReference>
<evidence type="ECO:0000256" key="5">
    <source>
        <dbReference type="ARBA" id="ARBA00024042"/>
    </source>
</evidence>
<evidence type="ECO:0000313" key="7">
    <source>
        <dbReference type="EMBL" id="NUB03424.1"/>
    </source>
</evidence>
<gene>
    <name evidence="7" type="ORF">GBZ48_29810</name>
</gene>
<evidence type="ECO:0000313" key="8">
    <source>
        <dbReference type="Proteomes" id="UP000605086"/>
    </source>
</evidence>
<keyword evidence="2" id="KW-0285">Flavoprotein</keyword>
<reference evidence="7 8" key="1">
    <citation type="submission" date="2019-10" db="EMBL/GenBank/DDBJ databases">
        <title>Genome sequence of Azospirillum melinis.</title>
        <authorList>
            <person name="Ambrosini A."/>
            <person name="Sant'Anna F.H."/>
            <person name="Cassan F.D."/>
            <person name="Souza E.M."/>
            <person name="Passaglia L.M.P."/>
        </authorList>
    </citation>
    <scope>NUCLEOTIDE SEQUENCE [LARGE SCALE GENOMIC DNA]</scope>
    <source>
        <strain evidence="7 8">TMCY0552</strain>
    </source>
</reference>
<comment type="similarity">
    <text evidence="5">Belongs to the FMN-dependent alpha-hydroxy acid dehydrogenase family.</text>
</comment>
<protein>
    <submittedName>
        <fullName evidence="7">Alpha-hydroxy-acid oxidizing protein</fullName>
    </submittedName>
</protein>
<dbReference type="InterPro" id="IPR013785">
    <property type="entry name" value="Aldolase_TIM"/>
</dbReference>
<feature type="domain" description="FMN hydroxy acid dehydrogenase" evidence="6">
    <location>
        <begin position="2"/>
        <end position="383"/>
    </location>
</feature>
<dbReference type="InterPro" id="IPR000262">
    <property type="entry name" value="FMN-dep_DH"/>
</dbReference>
<accession>A0ABX2KJY0</accession>
<comment type="caution">
    <text evidence="7">The sequence shown here is derived from an EMBL/GenBank/DDBJ whole genome shotgun (WGS) entry which is preliminary data.</text>
</comment>
<dbReference type="RefSeq" id="WP_174474331.1">
    <property type="nucleotide sequence ID" value="NZ_JAGINN010000022.1"/>
</dbReference>
<dbReference type="CDD" id="cd02809">
    <property type="entry name" value="alpha_hydroxyacid_oxid_FMN"/>
    <property type="match status" value="1"/>
</dbReference>